<dbReference type="Proteomes" id="UP000032582">
    <property type="component" value="Unassembled WGS sequence"/>
</dbReference>
<evidence type="ECO:0000313" key="4">
    <source>
        <dbReference type="EMBL" id="KJF76348.1"/>
    </source>
</evidence>
<sequence>MQDNKKQYMPALLDRLIDDHPKERREPADKFYFDSRKMREVILRDLLTIFSTENTEGELQRYSKSPVVDSVINYGIAPLTGVYARQLSWEQVEEKLRRAILRFESRVIPDSLIITPLAGKDQYAQYGIIVFEIRTLVYWDPYPLDLRIKGSYDMETQQVSLNYR</sequence>
<proteinExistence type="predicted"/>
<accession>A0A0D8L685</accession>
<dbReference type="PATRIC" id="fig|582.24.peg.6087"/>
<dbReference type="PANTHER" id="PTHR38595">
    <property type="entry name" value="CYTOPLASMIC PROTEIN-RELATED"/>
    <property type="match status" value="1"/>
</dbReference>
<dbReference type="Proteomes" id="UP000865968">
    <property type="component" value="Unassembled WGS sequence"/>
</dbReference>
<gene>
    <name evidence="3" type="ORF">I8608_001945</name>
    <name evidence="2" type="ORF">PN925_003870</name>
    <name evidence="4" type="ORF">UA45_19085</name>
</gene>
<dbReference type="EMBL" id="ABKJEP030000093">
    <property type="protein sequence ID" value="EMO9458453.1"/>
    <property type="molecule type" value="Genomic_DNA"/>
</dbReference>
<dbReference type="EMBL" id="JZSH01000344">
    <property type="protein sequence ID" value="KJF76348.1"/>
    <property type="molecule type" value="Genomic_DNA"/>
</dbReference>
<reference evidence="4 5" key="1">
    <citation type="submission" date="2015-02" db="EMBL/GenBank/DDBJ databases">
        <title>Whole genome shotgun sequencing of cultured foodborne pathogen.</title>
        <authorList>
            <person name="Timme R."/>
            <person name="Allard M.W."/>
            <person name="Strain E."/>
            <person name="Evans P.S."/>
            <person name="Brown E."/>
        </authorList>
    </citation>
    <scope>NUCLEOTIDE SEQUENCE [LARGE SCALE GENOMIC DNA]</scope>
    <source>
        <strain evidence="4 5">GCSL-TSO-24</strain>
    </source>
</reference>
<reference evidence="3" key="2">
    <citation type="journal article" date="2018" name="Genome Biol.">
        <title>SKESA: strategic k-mer extension for scrupulous assemblies.</title>
        <authorList>
            <person name="Souvorov A."/>
            <person name="Agarwala R."/>
            <person name="Lipman D.J."/>
        </authorList>
    </citation>
    <scope>NUCLEOTIDE SEQUENCE</scope>
    <source>
        <strain evidence="3">Morganella morganii ARLG-3209</strain>
    </source>
</reference>
<name>A0A0D8L685_MORMO</name>
<organism evidence="4 5">
    <name type="scientific">Morganella morganii</name>
    <name type="common">Proteus morganii</name>
    <dbReference type="NCBI Taxonomy" id="582"/>
    <lineage>
        <taxon>Bacteria</taxon>
        <taxon>Pseudomonadati</taxon>
        <taxon>Pseudomonadota</taxon>
        <taxon>Gammaproteobacteria</taxon>
        <taxon>Enterobacterales</taxon>
        <taxon>Morganellaceae</taxon>
        <taxon>Morganella</taxon>
    </lineage>
</organism>
<comment type="caution">
    <text evidence="4">The sequence shown here is derived from an EMBL/GenBank/DDBJ whole genome shotgun (WGS) entry which is preliminary data.</text>
</comment>
<dbReference type="EMBL" id="DACSWI010000004">
    <property type="protein sequence ID" value="HAT3809090.1"/>
    <property type="molecule type" value="Genomic_DNA"/>
</dbReference>
<dbReference type="InterPro" id="IPR053176">
    <property type="entry name" value="T6SS_TssE1-like"/>
</dbReference>
<reference evidence="3" key="3">
    <citation type="submission" date="2020-10" db="EMBL/GenBank/DDBJ databases">
        <authorList>
            <consortium name="NCBI Pathogen Detection Project"/>
        </authorList>
    </citation>
    <scope>NUCLEOTIDE SEQUENCE</scope>
    <source>
        <strain evidence="3">Morganella morganii ARLG-3209</strain>
    </source>
</reference>
<dbReference type="PANTHER" id="PTHR38595:SF1">
    <property type="entry name" value="TYPE VI SECRETION SYSTEM COMPONENT TSSE1"/>
    <property type="match status" value="1"/>
</dbReference>
<dbReference type="RefSeq" id="WP_025152677.1">
    <property type="nucleotide sequence ID" value="NZ_CAXOOS010000002.1"/>
</dbReference>
<reference evidence="2" key="4">
    <citation type="submission" date="2024-02" db="EMBL/GenBank/DDBJ databases">
        <authorList>
            <consortium name="Clinical and Environmental Microbiology Branch: Whole genome sequencing antimicrobial resistance pathogens in the healthcare setting"/>
        </authorList>
    </citation>
    <scope>NUCLEOTIDE SEQUENCE</scope>
    <source>
        <strain evidence="2">2023KU-00017</strain>
    </source>
</reference>
<dbReference type="AlphaFoldDB" id="A0A0D8L685"/>
<evidence type="ECO:0000313" key="5">
    <source>
        <dbReference type="Proteomes" id="UP000032582"/>
    </source>
</evidence>
<dbReference type="Pfam" id="PF04965">
    <property type="entry name" value="GPW_gp25"/>
    <property type="match status" value="1"/>
</dbReference>
<feature type="domain" description="IraD/Gp25-like" evidence="1">
    <location>
        <begin position="37"/>
        <end position="141"/>
    </location>
</feature>
<dbReference type="InterPro" id="IPR007048">
    <property type="entry name" value="IraD/Gp25-like"/>
</dbReference>
<evidence type="ECO:0000313" key="2">
    <source>
        <dbReference type="EMBL" id="EMO9458453.1"/>
    </source>
</evidence>
<evidence type="ECO:0000313" key="3">
    <source>
        <dbReference type="EMBL" id="HAT3809090.1"/>
    </source>
</evidence>
<evidence type="ECO:0000259" key="1">
    <source>
        <dbReference type="Pfam" id="PF04965"/>
    </source>
</evidence>
<dbReference type="SUPFAM" id="SSF160719">
    <property type="entry name" value="gpW/gp25-like"/>
    <property type="match status" value="1"/>
</dbReference>
<protein>
    <submittedName>
        <fullName evidence="2">GPW/gp25 family protein</fullName>
    </submittedName>
    <submittedName>
        <fullName evidence="3">Type VI secretion system baseplate subunit TssE</fullName>
    </submittedName>
</protein>